<gene>
    <name evidence="2" type="ORF">FSP39_014568</name>
</gene>
<dbReference type="EMBL" id="VSWD01000006">
    <property type="protein sequence ID" value="KAK3100088.1"/>
    <property type="molecule type" value="Genomic_DNA"/>
</dbReference>
<dbReference type="PROSITE" id="PS50086">
    <property type="entry name" value="TBC_RABGAP"/>
    <property type="match status" value="1"/>
</dbReference>
<accession>A0AA88Y7V3</accession>
<dbReference type="InterPro" id="IPR000195">
    <property type="entry name" value="Rab-GAP-TBC_dom"/>
</dbReference>
<evidence type="ECO:0000313" key="3">
    <source>
        <dbReference type="Proteomes" id="UP001186944"/>
    </source>
</evidence>
<dbReference type="Pfam" id="PF00566">
    <property type="entry name" value="RabGAP-TBC"/>
    <property type="match status" value="1"/>
</dbReference>
<dbReference type="PANTHER" id="PTHR16110">
    <property type="entry name" value="TBC1 DOMAIN FAMILY MEMBER 19"/>
    <property type="match status" value="1"/>
</dbReference>
<dbReference type="Gene3D" id="1.10.472.80">
    <property type="entry name" value="Ypt/Rab-GAP domain of gyp1p, domain 3"/>
    <property type="match status" value="1"/>
</dbReference>
<dbReference type="PANTHER" id="PTHR16110:SF1">
    <property type="entry name" value="TBC1 DOMAIN FAMILY MEMBER 19"/>
    <property type="match status" value="1"/>
</dbReference>
<proteinExistence type="predicted"/>
<dbReference type="InterPro" id="IPR042507">
    <property type="entry name" value="TBC1D19"/>
</dbReference>
<organism evidence="2 3">
    <name type="scientific">Pinctada imbricata</name>
    <name type="common">Atlantic pearl-oyster</name>
    <name type="synonym">Pinctada martensii</name>
    <dbReference type="NCBI Taxonomy" id="66713"/>
    <lineage>
        <taxon>Eukaryota</taxon>
        <taxon>Metazoa</taxon>
        <taxon>Spiralia</taxon>
        <taxon>Lophotrochozoa</taxon>
        <taxon>Mollusca</taxon>
        <taxon>Bivalvia</taxon>
        <taxon>Autobranchia</taxon>
        <taxon>Pteriomorphia</taxon>
        <taxon>Pterioida</taxon>
        <taxon>Pterioidea</taxon>
        <taxon>Pteriidae</taxon>
        <taxon>Pinctada</taxon>
    </lineage>
</organism>
<evidence type="ECO:0000259" key="1">
    <source>
        <dbReference type="PROSITE" id="PS50086"/>
    </source>
</evidence>
<dbReference type="AlphaFoldDB" id="A0AA88Y7V3"/>
<sequence length="523" mass="60380">MGESNLSKSYMQSLIEDLRTSKLYTDLQNAAQAEISKPTIRLSEIKKGVQTGLTNSGWDRKLRNAIFNFLQTHPKVPYPVPPPEHVKEPLQFLRKAQLQWEKRILKSLNSMCTELNIPLARRRPDKEQKEMLQKWTELGIEGPDLSQIRPVYAPKDFLEVILGLQNPNYRTSDTAGFFAMWGIVQVPLKVKSIDELRLQYSDMAINQCQSGIDDFVDIPQELFDMERVKLGRKVIAANHGPIAQEFSKKGCPTSLREHLWRQILCIELDEVDVLYYEQLKVNVLQHDLLVDSLLYKDVKLTATNDDQYFVFEDFLYQVLLPFSRDTHVLKHFSQNSATPPRSYIRGKLGVDEFMVLYPPNGVIPFHGFAMYVAPLCYLYKETITLYYVFREIYIRFFYRLHSISSHPQGIVALSLLFENLLQTHEPELFFHLKSVGCQPLKVAFKWLVRAFSGYLSSDQVLLLWDRVLAYNSLEILPVLAVAIFSFRKTNLMKVQSYNAAEAVLADLTTLQVIPLIQLSLFSK</sequence>
<comment type="caution">
    <text evidence="2">The sequence shown here is derived from an EMBL/GenBank/DDBJ whole genome shotgun (WGS) entry which is preliminary data.</text>
</comment>
<protein>
    <recommendedName>
        <fullName evidence="1">Rab-GAP TBC domain-containing protein</fullName>
    </recommendedName>
</protein>
<reference evidence="2" key="1">
    <citation type="submission" date="2019-08" db="EMBL/GenBank/DDBJ databases">
        <title>The improved chromosome-level genome for the pearl oyster Pinctada fucata martensii using PacBio sequencing and Hi-C.</title>
        <authorList>
            <person name="Zheng Z."/>
        </authorList>
    </citation>
    <scope>NUCLEOTIDE SEQUENCE</scope>
    <source>
        <strain evidence="2">ZZ-2019</strain>
        <tissue evidence="2">Adductor muscle</tissue>
    </source>
</reference>
<evidence type="ECO:0000313" key="2">
    <source>
        <dbReference type="EMBL" id="KAK3100088.1"/>
    </source>
</evidence>
<dbReference type="SUPFAM" id="SSF47923">
    <property type="entry name" value="Ypt/Rab-GAP domain of gyp1p"/>
    <property type="match status" value="1"/>
</dbReference>
<dbReference type="Proteomes" id="UP001186944">
    <property type="component" value="Unassembled WGS sequence"/>
</dbReference>
<keyword evidence="3" id="KW-1185">Reference proteome</keyword>
<name>A0AA88Y7V3_PINIB</name>
<feature type="domain" description="Rab-GAP TBC" evidence="1">
    <location>
        <begin position="250"/>
        <end position="471"/>
    </location>
</feature>
<dbReference type="InterPro" id="IPR035969">
    <property type="entry name" value="Rab-GAP_TBC_sf"/>
</dbReference>